<feature type="transmembrane region" description="Helical" evidence="1">
    <location>
        <begin position="129"/>
        <end position="150"/>
    </location>
</feature>
<feature type="transmembrane region" description="Helical" evidence="1">
    <location>
        <begin position="224"/>
        <end position="244"/>
    </location>
</feature>
<evidence type="ECO:0000313" key="2">
    <source>
        <dbReference type="EMBL" id="MFO3665193.1"/>
    </source>
</evidence>
<organism evidence="2 3">
    <name type="scientific">Anaerococcus martiniensis</name>
    <dbReference type="NCBI Taxonomy" id="3115615"/>
    <lineage>
        <taxon>Bacteria</taxon>
        <taxon>Bacillati</taxon>
        <taxon>Bacillota</taxon>
        <taxon>Tissierellia</taxon>
        <taxon>Tissierellales</taxon>
        <taxon>Peptoniphilaceae</taxon>
        <taxon>Anaerococcus</taxon>
    </lineage>
</organism>
<keyword evidence="1" id="KW-1133">Transmembrane helix</keyword>
<name>A0ABW9M775_9FIRM</name>
<evidence type="ECO:0000256" key="1">
    <source>
        <dbReference type="SAM" id="Phobius"/>
    </source>
</evidence>
<feature type="transmembrane region" description="Helical" evidence="1">
    <location>
        <begin position="157"/>
        <end position="177"/>
    </location>
</feature>
<keyword evidence="1" id="KW-0812">Transmembrane</keyword>
<accession>A0ABW9M775</accession>
<comment type="caution">
    <text evidence="2">The sequence shown here is derived from an EMBL/GenBank/DDBJ whole genome shotgun (WGS) entry which is preliminary data.</text>
</comment>
<keyword evidence="1" id="KW-0472">Membrane</keyword>
<feature type="transmembrane region" description="Helical" evidence="1">
    <location>
        <begin position="51"/>
        <end position="69"/>
    </location>
</feature>
<gene>
    <name evidence="2" type="ORF">ACCQ41_02860</name>
</gene>
<protein>
    <recommendedName>
        <fullName evidence="4">ABC transporter permease</fullName>
    </recommendedName>
</protein>
<feature type="transmembrane region" description="Helical" evidence="1">
    <location>
        <begin position="104"/>
        <end position="123"/>
    </location>
</feature>
<reference evidence="2 3" key="1">
    <citation type="journal article" date="2025" name="Anaerobe">
        <title>Description of Anaerococcus kampingiae sp. nov., Anaerococcus groningensis sp. nov., Anaerococcus martiniensis sp. nov., and Anaerococcus cruorum sp. nov., isolated from human clinical specimens.</title>
        <authorList>
            <person name="Boiten K.E."/>
            <person name="Meijer J."/>
            <person name="van Wezel E.M."/>
            <person name="Veloo A.C.M."/>
        </authorList>
    </citation>
    <scope>NUCLEOTIDE SEQUENCE [LARGE SCALE GENOMIC DNA]</scope>
    <source>
        <strain evidence="2 3">ENR0831</strain>
    </source>
</reference>
<keyword evidence="3" id="KW-1185">Reference proteome</keyword>
<dbReference type="Proteomes" id="UP001637996">
    <property type="component" value="Unassembled WGS sequence"/>
</dbReference>
<evidence type="ECO:0000313" key="3">
    <source>
        <dbReference type="Proteomes" id="UP001637996"/>
    </source>
</evidence>
<sequence>MNLTKLHIKENLSKSSFIIFAVIGLIITFLARGMEVTAPGVNTSGDFGKYGIQWTIISLISALACVTLTTGSLKKYFKTDLPDILKIHGLSLNRQIKQIFKADVIISMMMGLLLLIGMLVNIIMERPKISLIGFLIAILIYLLTIFVVNLIMGILNLIFNSAAASLFGIFFVIVGALKGILTFVLEMQGGLFAEILVKVLYIFPPINDFSKIARDLFLGDFNNFALVGQCLLYVWILIGLYYLIKKWKVGDEK</sequence>
<dbReference type="EMBL" id="JBGMEI010000002">
    <property type="protein sequence ID" value="MFO3665193.1"/>
    <property type="molecule type" value="Genomic_DNA"/>
</dbReference>
<feature type="transmembrane region" description="Helical" evidence="1">
    <location>
        <begin position="12"/>
        <end position="31"/>
    </location>
</feature>
<dbReference type="RefSeq" id="WP_410030902.1">
    <property type="nucleotide sequence ID" value="NZ_JBGMEI010000002.1"/>
</dbReference>
<proteinExistence type="predicted"/>
<evidence type="ECO:0008006" key="4">
    <source>
        <dbReference type="Google" id="ProtNLM"/>
    </source>
</evidence>